<evidence type="ECO:0000313" key="10">
    <source>
        <dbReference type="Proteomes" id="UP000559027"/>
    </source>
</evidence>
<dbReference type="GO" id="GO:0006611">
    <property type="term" value="P:protein export from nucleus"/>
    <property type="evidence" value="ECO:0007669"/>
    <property type="project" value="TreeGrafter"/>
</dbReference>
<keyword evidence="10" id="KW-1185">Reference proteome</keyword>
<dbReference type="GO" id="GO:0006606">
    <property type="term" value="P:protein import into nucleus"/>
    <property type="evidence" value="ECO:0007669"/>
    <property type="project" value="TreeGrafter"/>
</dbReference>
<dbReference type="AlphaFoldDB" id="A0A8H5CNM6"/>
<proteinExistence type="inferred from homology"/>
<dbReference type="PANTHER" id="PTHR10997:SF8">
    <property type="entry name" value="EXPORTIN-2"/>
    <property type="match status" value="1"/>
</dbReference>
<dbReference type="Pfam" id="PF08506">
    <property type="entry name" value="Cse1"/>
    <property type="match status" value="1"/>
</dbReference>
<dbReference type="GO" id="GO:0005829">
    <property type="term" value="C:cytosol"/>
    <property type="evidence" value="ECO:0007669"/>
    <property type="project" value="TreeGrafter"/>
</dbReference>
<comment type="subcellular location">
    <subcellularLocation>
        <location evidence="2">Cytoplasm</location>
    </subcellularLocation>
    <subcellularLocation>
        <location evidence="1">Nucleus</location>
    </subcellularLocation>
</comment>
<sequence>MSASTAAPTNADIALATTRPAQIARRLACSDLPKLLVASLKPDTRKEAEHALSAVSTQPGFLGVLLQLVLNSSQDRSARLAASIYLKNIAKTRWEEEVQPLLEQDKVALRGQLVPAMLSLSNPTDKTIRMQIAESVSLIAELDFPKNWPDLIDQLVASLSASDYNINIGVLETAHSIFRPWRAQVRSDPLFTVINFVLSKFMDPFFGLFRQTSQLLLSTPPSSNYPQLAQAMVLLFDIFYDLTCQDLPPAIEDNYAVFLGNEGCFFSFLDWDPVELRQDANDAAPSLPAQVKTVILEIAELFIKLYPDQLQKSPAVETLLQKVWSLIGANKMPSISDDHLVSQALTFVSTAIHSGYYKPIFSSKDTIQAIVQGVVVPNVTLREHEVEQFEDDPLEYIRVDLAVSSAGLDNGGRRQAAADVLRSLVGAGHEVETTEIVGSFIATDLATYQGNTTVNWKAKDSAIFMMTAVATKGSTTKDLQAPDGSVHPILQVDAIRFLYTFRNQLTKEQLLAVLPHLARHLKSDNYVTHTYAAIAIDRILLIKQNGLLIFSQADIHEFAAELLSTILSRIESATSPEKMAENDHLMRCAMRVVLTARQTLTPGYQEILSRFVNILGTIAKNPSNPHFDQYIFESIAGLMRYFTFFDKVSSFDSISKYDDLFDPISSRNSRFVVAGSPTTLPIFEQALFGPFTFILQQDIDPQMLELHSNDVPAEYRSLLPFLLTPSIWQQKGSIPGLVKLLKAFLARDSRSMLEQGQVASVLAVVQQRLIPSKTNDTWGFELLNSVVMYVKPVQSKRSSPSGDLQQYMRPVIMTLLTRMQTSKTPTYEYLFARFILYCIALNVDGLGPDYMISIIEGIQQQLWSQILINFVIPQAPKVPHRDRKLAAVGLIRLLCQSKYMMQEPFIQTWPRAYQAVSKLFSEPQHLSKKTDADPHAGITEIDYEEQTAGYQAAYSRLAASESQEADPVAYISNPQQFFQEQLENLQKQYGNQVQALTNQA</sequence>
<evidence type="ECO:0000256" key="7">
    <source>
        <dbReference type="ARBA" id="ARBA00023242"/>
    </source>
</evidence>
<evidence type="ECO:0000256" key="6">
    <source>
        <dbReference type="ARBA" id="ARBA00022927"/>
    </source>
</evidence>
<comment type="similarity">
    <text evidence="3">Belongs to the XPO2/CSE1 family.</text>
</comment>
<keyword evidence="4" id="KW-0813">Transport</keyword>
<accession>A0A8H5CNM6</accession>
<dbReference type="InterPro" id="IPR016024">
    <property type="entry name" value="ARM-type_fold"/>
</dbReference>
<dbReference type="GO" id="GO:0031267">
    <property type="term" value="F:small GTPase binding"/>
    <property type="evidence" value="ECO:0007669"/>
    <property type="project" value="InterPro"/>
</dbReference>
<dbReference type="InterPro" id="IPR005043">
    <property type="entry name" value="XPO2_C"/>
</dbReference>
<evidence type="ECO:0000259" key="8">
    <source>
        <dbReference type="PROSITE" id="PS50166"/>
    </source>
</evidence>
<evidence type="ECO:0000256" key="2">
    <source>
        <dbReference type="ARBA" id="ARBA00004496"/>
    </source>
</evidence>
<dbReference type="Gene3D" id="1.25.10.10">
    <property type="entry name" value="Leucine-rich Repeat Variant"/>
    <property type="match status" value="1"/>
</dbReference>
<dbReference type="GO" id="GO:0005635">
    <property type="term" value="C:nuclear envelope"/>
    <property type="evidence" value="ECO:0007669"/>
    <property type="project" value="TreeGrafter"/>
</dbReference>
<comment type="caution">
    <text evidence="9">The sequence shown here is derived from an EMBL/GenBank/DDBJ whole genome shotgun (WGS) entry which is preliminary data.</text>
</comment>
<dbReference type="InterPro" id="IPR001494">
    <property type="entry name" value="Importin-beta_N"/>
</dbReference>
<gene>
    <name evidence="9" type="ORF">D9756_011325</name>
</gene>
<evidence type="ECO:0000256" key="1">
    <source>
        <dbReference type="ARBA" id="ARBA00004123"/>
    </source>
</evidence>
<keyword evidence="5" id="KW-0963">Cytoplasm</keyword>
<dbReference type="GO" id="GO:0005049">
    <property type="term" value="F:nuclear export signal receptor activity"/>
    <property type="evidence" value="ECO:0007669"/>
    <property type="project" value="TreeGrafter"/>
</dbReference>
<organism evidence="9 10">
    <name type="scientific">Leucocoprinus leucothites</name>
    <dbReference type="NCBI Taxonomy" id="201217"/>
    <lineage>
        <taxon>Eukaryota</taxon>
        <taxon>Fungi</taxon>
        <taxon>Dikarya</taxon>
        <taxon>Basidiomycota</taxon>
        <taxon>Agaricomycotina</taxon>
        <taxon>Agaricomycetes</taxon>
        <taxon>Agaricomycetidae</taxon>
        <taxon>Agaricales</taxon>
        <taxon>Agaricineae</taxon>
        <taxon>Agaricaceae</taxon>
        <taxon>Leucocoprinus</taxon>
    </lineage>
</organism>
<dbReference type="InterPro" id="IPR011989">
    <property type="entry name" value="ARM-like"/>
</dbReference>
<evidence type="ECO:0000256" key="4">
    <source>
        <dbReference type="ARBA" id="ARBA00022448"/>
    </source>
</evidence>
<dbReference type="Pfam" id="PF03378">
    <property type="entry name" value="CAS_CSE1"/>
    <property type="match status" value="1"/>
</dbReference>
<evidence type="ECO:0000313" key="9">
    <source>
        <dbReference type="EMBL" id="KAF5344206.1"/>
    </source>
</evidence>
<protein>
    <recommendedName>
        <fullName evidence="8">Importin N-terminal domain-containing protein</fullName>
    </recommendedName>
</protein>
<evidence type="ECO:0000256" key="5">
    <source>
        <dbReference type="ARBA" id="ARBA00022490"/>
    </source>
</evidence>
<dbReference type="Proteomes" id="UP000559027">
    <property type="component" value="Unassembled WGS sequence"/>
</dbReference>
<reference evidence="9 10" key="1">
    <citation type="journal article" date="2020" name="ISME J.">
        <title>Uncovering the hidden diversity of litter-decomposition mechanisms in mushroom-forming fungi.</title>
        <authorList>
            <person name="Floudas D."/>
            <person name="Bentzer J."/>
            <person name="Ahren D."/>
            <person name="Johansson T."/>
            <person name="Persson P."/>
            <person name="Tunlid A."/>
        </authorList>
    </citation>
    <scope>NUCLEOTIDE SEQUENCE [LARGE SCALE GENOMIC DNA]</scope>
    <source>
        <strain evidence="9 10">CBS 146.42</strain>
    </source>
</reference>
<keyword evidence="6" id="KW-0653">Protein transport</keyword>
<name>A0A8H5CNM6_9AGAR</name>
<dbReference type="PROSITE" id="PS50166">
    <property type="entry name" value="IMPORTIN_B_NT"/>
    <property type="match status" value="1"/>
</dbReference>
<keyword evidence="7" id="KW-0539">Nucleus</keyword>
<evidence type="ECO:0000256" key="3">
    <source>
        <dbReference type="ARBA" id="ARBA00008669"/>
    </source>
</evidence>
<dbReference type="OrthoDB" id="3268246at2759"/>
<dbReference type="Pfam" id="PF03810">
    <property type="entry name" value="IBN_N"/>
    <property type="match status" value="1"/>
</dbReference>
<feature type="domain" description="Importin N-terminal" evidence="8">
    <location>
        <begin position="48"/>
        <end position="119"/>
    </location>
</feature>
<dbReference type="SUPFAM" id="SSF48371">
    <property type="entry name" value="ARM repeat"/>
    <property type="match status" value="1"/>
</dbReference>
<dbReference type="SMART" id="SM00913">
    <property type="entry name" value="IBN_N"/>
    <property type="match status" value="1"/>
</dbReference>
<dbReference type="EMBL" id="JAACJO010000070">
    <property type="protein sequence ID" value="KAF5344206.1"/>
    <property type="molecule type" value="Genomic_DNA"/>
</dbReference>
<dbReference type="PANTHER" id="PTHR10997">
    <property type="entry name" value="IMPORTIN-7, 8, 11"/>
    <property type="match status" value="1"/>
</dbReference>
<dbReference type="InterPro" id="IPR013713">
    <property type="entry name" value="XPO2_central"/>
</dbReference>